<dbReference type="RefSeq" id="WP_114845646.1">
    <property type="nucleotide sequence ID" value="NZ_JBHSPE010000005.1"/>
</dbReference>
<dbReference type="PANTHER" id="PTHR33990">
    <property type="entry name" value="PROTEIN YJDN-RELATED"/>
    <property type="match status" value="1"/>
</dbReference>
<dbReference type="CDD" id="cd06588">
    <property type="entry name" value="PhnB_like"/>
    <property type="match status" value="1"/>
</dbReference>
<protein>
    <submittedName>
        <fullName evidence="2">VOC family protein</fullName>
    </submittedName>
</protein>
<dbReference type="Gene3D" id="3.10.180.10">
    <property type="entry name" value="2,3-Dihydroxybiphenyl 1,2-Dioxygenase, domain 1"/>
    <property type="match status" value="1"/>
</dbReference>
<comment type="caution">
    <text evidence="2">The sequence shown here is derived from an EMBL/GenBank/DDBJ whole genome shotgun (WGS) entry which is preliminary data.</text>
</comment>
<dbReference type="AlphaFoldDB" id="A0A369UTW6"/>
<sequence>MKINAYLNFNGDCKTAFECYAQCFRGKITMISHFADAPASMCEQIPAEFHDKVMHARLEIGDQVLMGSDSAPPCPYEGIKGCSMAIAIDDPAEAERIFNTLAENGTVQMPLDETFWAKKFGMLTDRFGVAWMINCGMKS</sequence>
<dbReference type="SUPFAM" id="SSF54593">
    <property type="entry name" value="Glyoxalase/Bleomycin resistance protein/Dihydroxybiphenyl dioxygenase"/>
    <property type="match status" value="1"/>
</dbReference>
<accession>A0A369UTW6</accession>
<dbReference type="EMBL" id="QQAH01000009">
    <property type="protein sequence ID" value="RDD81779.1"/>
    <property type="molecule type" value="Genomic_DNA"/>
</dbReference>
<dbReference type="OrthoDB" id="9795306at2"/>
<proteinExistence type="predicted"/>
<dbReference type="InterPro" id="IPR029068">
    <property type="entry name" value="Glyas_Bleomycin-R_OHBP_Dase"/>
</dbReference>
<feature type="domain" description="PhnB-like" evidence="1">
    <location>
        <begin position="2"/>
        <end position="133"/>
    </location>
</feature>
<dbReference type="Pfam" id="PF06983">
    <property type="entry name" value="3-dmu-9_3-mt"/>
    <property type="match status" value="1"/>
</dbReference>
<evidence type="ECO:0000313" key="3">
    <source>
        <dbReference type="Proteomes" id="UP000253782"/>
    </source>
</evidence>
<keyword evidence="3" id="KW-1185">Reference proteome</keyword>
<dbReference type="InterPro" id="IPR028973">
    <property type="entry name" value="PhnB-like"/>
</dbReference>
<gene>
    <name evidence="2" type="ORF">DVJ77_11545</name>
</gene>
<evidence type="ECO:0000259" key="1">
    <source>
        <dbReference type="Pfam" id="PF06983"/>
    </source>
</evidence>
<dbReference type="Proteomes" id="UP000253782">
    <property type="component" value="Unassembled WGS sequence"/>
</dbReference>
<reference evidence="2 3" key="1">
    <citation type="submission" date="2018-07" db="EMBL/GenBank/DDBJ databases">
        <title>Dyella tabacisoli L4-6T, whole genome shotgun sequence.</title>
        <authorList>
            <person name="Zhou X.-K."/>
            <person name="Li W.-J."/>
            <person name="Duan Y.-Q."/>
        </authorList>
    </citation>
    <scope>NUCLEOTIDE SEQUENCE [LARGE SCALE GENOMIC DNA]</scope>
    <source>
        <strain evidence="2 3">L4-6</strain>
    </source>
</reference>
<dbReference type="PANTHER" id="PTHR33990:SF1">
    <property type="entry name" value="PROTEIN YJDN"/>
    <property type="match status" value="1"/>
</dbReference>
<organism evidence="2 3">
    <name type="scientific">Dyella tabacisoli</name>
    <dbReference type="NCBI Taxonomy" id="2282381"/>
    <lineage>
        <taxon>Bacteria</taxon>
        <taxon>Pseudomonadati</taxon>
        <taxon>Pseudomonadota</taxon>
        <taxon>Gammaproteobacteria</taxon>
        <taxon>Lysobacterales</taxon>
        <taxon>Rhodanobacteraceae</taxon>
        <taxon>Dyella</taxon>
    </lineage>
</organism>
<evidence type="ECO:0000313" key="2">
    <source>
        <dbReference type="EMBL" id="RDD81779.1"/>
    </source>
</evidence>
<name>A0A369UTW6_9GAMM</name>